<evidence type="ECO:0000313" key="2">
    <source>
        <dbReference type="EMBL" id="EFC49942.1"/>
    </source>
</evidence>
<dbReference type="RefSeq" id="XP_002682686.1">
    <property type="nucleotide sequence ID" value="XM_002682640.1"/>
</dbReference>
<evidence type="ECO:0000313" key="3">
    <source>
        <dbReference type="Proteomes" id="UP000006671"/>
    </source>
</evidence>
<dbReference type="KEGG" id="ngr:NAEGRDRAFT_61919"/>
<dbReference type="InParanoid" id="D2UZF6"/>
<proteinExistence type="predicted"/>
<feature type="compositionally biased region" description="Acidic residues" evidence="1">
    <location>
        <begin position="219"/>
        <end position="249"/>
    </location>
</feature>
<keyword evidence="3" id="KW-1185">Reference proteome</keyword>
<protein>
    <submittedName>
        <fullName evidence="2">Predicted protein</fullName>
    </submittedName>
</protein>
<gene>
    <name evidence="2" type="ORF">NAEGRDRAFT_61919</name>
</gene>
<name>D2UZF6_NAEGR</name>
<feature type="compositionally biased region" description="Polar residues" evidence="1">
    <location>
        <begin position="252"/>
        <end position="261"/>
    </location>
</feature>
<feature type="compositionally biased region" description="Acidic residues" evidence="1">
    <location>
        <begin position="262"/>
        <end position="271"/>
    </location>
</feature>
<dbReference type="GeneID" id="8863269"/>
<dbReference type="Proteomes" id="UP000006671">
    <property type="component" value="Unassembled WGS sequence"/>
</dbReference>
<dbReference type="OrthoDB" id="10267808at2759"/>
<dbReference type="OMA" id="MINAHYD"/>
<feature type="region of interest" description="Disordered" evidence="1">
    <location>
        <begin position="1"/>
        <end position="42"/>
    </location>
</feature>
<evidence type="ECO:0000256" key="1">
    <source>
        <dbReference type="SAM" id="MobiDB-lite"/>
    </source>
</evidence>
<sequence>MSHQITQVPSSTTESSSTWEEDNDSFSEQAKHKYLVDSNDDSNNVMINAHYDHDDKYQWSIPDVEGGAYLNTLESKLYKLTNGRGLGRSLRMGTGSNNTTSNQKSKKKIEYSDGCKKCVDYFEEEIDLNVPKEELIGAAPLLEESELLHDNTEESNEAVGFEDLQIKELEEESWHQDYSINEEEKQVIYDKKTGELKLDQEENTVTGAETDNISKIDMSDDDESESEDEDDDEQDEYGTMELHDDEEENHFESYQTSNVTNNDDDWEAEFP</sequence>
<dbReference type="VEuPathDB" id="AmoebaDB:NAEGRDRAFT_61919"/>
<dbReference type="EMBL" id="GG738846">
    <property type="protein sequence ID" value="EFC49942.1"/>
    <property type="molecule type" value="Genomic_DNA"/>
</dbReference>
<reference evidence="2 3" key="1">
    <citation type="journal article" date="2010" name="Cell">
        <title>The genome of Naegleria gruberi illuminates early eukaryotic versatility.</title>
        <authorList>
            <person name="Fritz-Laylin L.K."/>
            <person name="Prochnik S.E."/>
            <person name="Ginger M.L."/>
            <person name="Dacks J.B."/>
            <person name="Carpenter M.L."/>
            <person name="Field M.C."/>
            <person name="Kuo A."/>
            <person name="Paredez A."/>
            <person name="Chapman J."/>
            <person name="Pham J."/>
            <person name="Shu S."/>
            <person name="Neupane R."/>
            <person name="Cipriano M."/>
            <person name="Mancuso J."/>
            <person name="Tu H."/>
            <person name="Salamov A."/>
            <person name="Lindquist E."/>
            <person name="Shapiro H."/>
            <person name="Lucas S."/>
            <person name="Grigoriev I.V."/>
            <person name="Cande W.Z."/>
            <person name="Fulton C."/>
            <person name="Rokhsar D.S."/>
            <person name="Dawson S.C."/>
        </authorList>
    </citation>
    <scope>NUCLEOTIDE SEQUENCE [LARGE SCALE GENOMIC DNA]</scope>
    <source>
        <strain evidence="2 3">NEG-M</strain>
    </source>
</reference>
<feature type="region of interest" description="Disordered" evidence="1">
    <location>
        <begin position="193"/>
        <end position="271"/>
    </location>
</feature>
<accession>D2UZF6</accession>
<organism evidence="3">
    <name type="scientific">Naegleria gruberi</name>
    <name type="common">Amoeba</name>
    <dbReference type="NCBI Taxonomy" id="5762"/>
    <lineage>
        <taxon>Eukaryota</taxon>
        <taxon>Discoba</taxon>
        <taxon>Heterolobosea</taxon>
        <taxon>Tetramitia</taxon>
        <taxon>Eutetramitia</taxon>
        <taxon>Vahlkampfiidae</taxon>
        <taxon>Naegleria</taxon>
    </lineage>
</organism>
<dbReference type="AlphaFoldDB" id="D2UZF6"/>